<evidence type="ECO:0000313" key="1">
    <source>
        <dbReference type="EMBL" id="VVO69101.1"/>
    </source>
</evidence>
<sequence length="86" mass="8525">MTVVIIALTAVMVAAYTMIARRFAGVIAGQPLPMAIAGRVSGMIRPAATAAISTTITATVATTISTAVPTTSAAATASATTLFRNG</sequence>
<evidence type="ECO:0000313" key="2">
    <source>
        <dbReference type="Proteomes" id="UP000327111"/>
    </source>
</evidence>
<name>A0A5E7HXC0_PSEFL</name>
<protein>
    <submittedName>
        <fullName evidence="1">Uncharacterized protein</fullName>
    </submittedName>
</protein>
<dbReference type="AlphaFoldDB" id="A0A5E7HXC0"/>
<reference evidence="1 2" key="1">
    <citation type="submission" date="2019-09" db="EMBL/GenBank/DDBJ databases">
        <authorList>
            <person name="Chandra G."/>
            <person name="Truman W A."/>
        </authorList>
    </citation>
    <scope>NUCLEOTIDE SEQUENCE [LARGE SCALE GENOMIC DNA]</scope>
    <source>
        <strain evidence="1">PS854</strain>
    </source>
</reference>
<organism evidence="1 2">
    <name type="scientific">Pseudomonas fluorescens</name>
    <dbReference type="NCBI Taxonomy" id="294"/>
    <lineage>
        <taxon>Bacteria</taxon>
        <taxon>Pseudomonadati</taxon>
        <taxon>Pseudomonadota</taxon>
        <taxon>Gammaproteobacteria</taxon>
        <taxon>Pseudomonadales</taxon>
        <taxon>Pseudomonadaceae</taxon>
        <taxon>Pseudomonas</taxon>
    </lineage>
</organism>
<dbReference type="Proteomes" id="UP000327111">
    <property type="component" value="Unassembled WGS sequence"/>
</dbReference>
<accession>A0A5E7HXC0</accession>
<proteinExistence type="predicted"/>
<dbReference type="EMBL" id="CABVIF010000002">
    <property type="protein sequence ID" value="VVO69101.1"/>
    <property type="molecule type" value="Genomic_DNA"/>
</dbReference>
<gene>
    <name evidence="1" type="ORF">PS854_01194</name>
</gene>